<dbReference type="Proteomes" id="UP000224634">
    <property type="component" value="Unassembled WGS sequence"/>
</dbReference>
<dbReference type="AlphaFoldDB" id="A0A2B7YQL3"/>
<proteinExistence type="predicted"/>
<comment type="caution">
    <text evidence="1">The sequence shown here is derived from an EMBL/GenBank/DDBJ whole genome shotgun (WGS) entry which is preliminary data.</text>
</comment>
<dbReference type="OrthoDB" id="4207273at2759"/>
<accession>A0A2B7YQL3</accession>
<keyword evidence="2" id="KW-1185">Reference proteome</keyword>
<name>A0A2B7YQL3_POLH7</name>
<gene>
    <name evidence="1" type="ORF">AJ80_02028</name>
</gene>
<evidence type="ECO:0000313" key="2">
    <source>
        <dbReference type="Proteomes" id="UP000224634"/>
    </source>
</evidence>
<reference evidence="1 2" key="1">
    <citation type="submission" date="2017-10" db="EMBL/GenBank/DDBJ databases">
        <title>Comparative genomics in systemic dimorphic fungi from Ajellomycetaceae.</title>
        <authorList>
            <person name="Munoz J.F."/>
            <person name="Mcewen J.G."/>
            <person name="Clay O.K."/>
            <person name="Cuomo C.A."/>
        </authorList>
    </citation>
    <scope>NUCLEOTIDE SEQUENCE [LARGE SCALE GENOMIC DNA]</scope>
    <source>
        <strain evidence="1 2">UAMH7299</strain>
    </source>
</reference>
<evidence type="ECO:0000313" key="1">
    <source>
        <dbReference type="EMBL" id="PGH23966.1"/>
    </source>
</evidence>
<sequence>MRELINIRTTCDEYHKLADGFNQTLPNMKRSVSLDFNKSISSTSIREKETPIHECLISRIPYQIQAILSSSPEDFDQLGDVEMLLHQYSKGRPLFSSVFLYGLRWTGELTTSLQMFEKDPTPGQPVEKTDKIMSMFFGPPKTKEEEEGLKPNLIYNEYPNLNIKLSGFAAE</sequence>
<protein>
    <submittedName>
        <fullName evidence="1">Uncharacterized protein</fullName>
    </submittedName>
</protein>
<organism evidence="1 2">
    <name type="scientific">Polytolypa hystricis (strain UAMH7299)</name>
    <dbReference type="NCBI Taxonomy" id="1447883"/>
    <lineage>
        <taxon>Eukaryota</taxon>
        <taxon>Fungi</taxon>
        <taxon>Dikarya</taxon>
        <taxon>Ascomycota</taxon>
        <taxon>Pezizomycotina</taxon>
        <taxon>Eurotiomycetes</taxon>
        <taxon>Eurotiomycetidae</taxon>
        <taxon>Onygenales</taxon>
        <taxon>Onygenales incertae sedis</taxon>
        <taxon>Polytolypa</taxon>
    </lineage>
</organism>
<dbReference type="EMBL" id="PDNA01000018">
    <property type="protein sequence ID" value="PGH23966.1"/>
    <property type="molecule type" value="Genomic_DNA"/>
</dbReference>